<evidence type="ECO:0000313" key="2">
    <source>
        <dbReference type="EMBL" id="CAE0711690.1"/>
    </source>
</evidence>
<organism evidence="2">
    <name type="scientific">Pseudo-nitzschia australis</name>
    <dbReference type="NCBI Taxonomy" id="44445"/>
    <lineage>
        <taxon>Eukaryota</taxon>
        <taxon>Sar</taxon>
        <taxon>Stramenopiles</taxon>
        <taxon>Ochrophyta</taxon>
        <taxon>Bacillariophyta</taxon>
        <taxon>Bacillariophyceae</taxon>
        <taxon>Bacillariophycidae</taxon>
        <taxon>Bacillariales</taxon>
        <taxon>Bacillariaceae</taxon>
        <taxon>Pseudo-nitzschia</taxon>
    </lineage>
</organism>
<keyword evidence="1" id="KW-0732">Signal</keyword>
<dbReference type="EMBL" id="HBIX01005581">
    <property type="protein sequence ID" value="CAE0711690.1"/>
    <property type="molecule type" value="Transcribed_RNA"/>
</dbReference>
<sequence length="174" mass="19305">MRLSNFIFAISIIFQAASAAPLVEKESTPCKDKKKLRFKIKNRKKSCKWASRKTKKRCRKKSNGIEVRILCPAACNSCPDEPTPAPVARNSSGCCSLDYKNCIDWCGPTYDSCMNCASKAVTWLPDGAPLSSCSERWTGCTENNDTNDSSCCSGLRCQPRNDYMECMADDDSLI</sequence>
<dbReference type="AlphaFoldDB" id="A0A7S4ADZ1"/>
<accession>A0A7S4ADZ1</accession>
<gene>
    <name evidence="2" type="ORF">PAUS00366_LOCUS4442</name>
</gene>
<evidence type="ECO:0000256" key="1">
    <source>
        <dbReference type="SAM" id="SignalP"/>
    </source>
</evidence>
<feature type="chain" id="PRO_5031017956" description="ShKT domain-containing protein" evidence="1">
    <location>
        <begin position="20"/>
        <end position="174"/>
    </location>
</feature>
<proteinExistence type="predicted"/>
<evidence type="ECO:0008006" key="3">
    <source>
        <dbReference type="Google" id="ProtNLM"/>
    </source>
</evidence>
<name>A0A7S4ADZ1_9STRA</name>
<reference evidence="2" key="1">
    <citation type="submission" date="2021-01" db="EMBL/GenBank/DDBJ databases">
        <authorList>
            <person name="Corre E."/>
            <person name="Pelletier E."/>
            <person name="Niang G."/>
            <person name="Scheremetjew M."/>
            <person name="Finn R."/>
            <person name="Kale V."/>
            <person name="Holt S."/>
            <person name="Cochrane G."/>
            <person name="Meng A."/>
            <person name="Brown T."/>
            <person name="Cohen L."/>
        </authorList>
    </citation>
    <scope>NUCLEOTIDE SEQUENCE</scope>
    <source>
        <strain evidence="2">10249 10 AB</strain>
    </source>
</reference>
<feature type="signal peptide" evidence="1">
    <location>
        <begin position="1"/>
        <end position="19"/>
    </location>
</feature>
<protein>
    <recommendedName>
        <fullName evidence="3">ShKT domain-containing protein</fullName>
    </recommendedName>
</protein>